<reference evidence="2" key="1">
    <citation type="journal article" date="2021" name="J Fungi (Basel)">
        <title>Virulence traits and population genomics of the black yeast Aureobasidium melanogenum.</title>
        <authorList>
            <person name="Cernosa A."/>
            <person name="Sun X."/>
            <person name="Gostincar C."/>
            <person name="Fang C."/>
            <person name="Gunde-Cimerman N."/>
            <person name="Song Z."/>
        </authorList>
    </citation>
    <scope>NUCLEOTIDE SEQUENCE</scope>
    <source>
        <strain evidence="2">EXF-8016</strain>
    </source>
</reference>
<evidence type="ECO:0000259" key="1">
    <source>
        <dbReference type="Pfam" id="PF01636"/>
    </source>
</evidence>
<sequence length="342" mass="38436">MFNHAVKIENTVAMMQLTRQALSAFDIVPKVYAWSSAGEPSGTGWILEQYMSGIEIESKFHTELTRENQHYILSQMAAILKAIQDFELPPKASGFGGLAFDDGGEVVSGPYVVEPYNGPYSDMISMYKGMLQAQLAEADRSPVVKGYRDSGLRDRLNAFAERAIEDILTRVLPQNVRPNLILGDVVIANLLFEPDILKVTGLVDYDCSHTGHPLHEYFFSSFSVKYCVVSAEPDLASAIFYGYPSPLPKSEPISSSEARDDDPPQWELMQLFEQELTSVGAAKPSNIPAAEEITKIYEIMAEICPFHFVMDRWIEKQTEKKLQSCRQEQMEILDKALTRWNC</sequence>
<reference evidence="2" key="2">
    <citation type="submission" date="2021-08" db="EMBL/GenBank/DDBJ databases">
        <authorList>
            <person name="Gostincar C."/>
            <person name="Sun X."/>
            <person name="Song Z."/>
            <person name="Gunde-Cimerman N."/>
        </authorList>
    </citation>
    <scope>NUCLEOTIDE SEQUENCE</scope>
    <source>
        <strain evidence="2">EXF-8016</strain>
    </source>
</reference>
<dbReference type="Proteomes" id="UP000767238">
    <property type="component" value="Unassembled WGS sequence"/>
</dbReference>
<evidence type="ECO:0000313" key="2">
    <source>
        <dbReference type="EMBL" id="KAH0211030.1"/>
    </source>
</evidence>
<name>A0A9P8G809_AURME</name>
<dbReference type="Pfam" id="PF01636">
    <property type="entry name" value="APH"/>
    <property type="match status" value="1"/>
</dbReference>
<feature type="non-terminal residue" evidence="2">
    <location>
        <position position="1"/>
    </location>
</feature>
<evidence type="ECO:0000313" key="3">
    <source>
        <dbReference type="Proteomes" id="UP000767238"/>
    </source>
</evidence>
<dbReference type="PANTHER" id="PTHR21310">
    <property type="entry name" value="AMINOGLYCOSIDE PHOSPHOTRANSFERASE-RELATED-RELATED"/>
    <property type="match status" value="1"/>
</dbReference>
<accession>A0A9P8G809</accession>
<dbReference type="PANTHER" id="PTHR21310:SF15">
    <property type="entry name" value="AMINOGLYCOSIDE PHOSPHOTRANSFERASE DOMAIN-CONTAINING PROTEIN"/>
    <property type="match status" value="1"/>
</dbReference>
<dbReference type="OrthoDB" id="2831558at2759"/>
<organism evidence="2 3">
    <name type="scientific">Aureobasidium melanogenum</name>
    <name type="common">Aureobasidium pullulans var. melanogenum</name>
    <dbReference type="NCBI Taxonomy" id="46634"/>
    <lineage>
        <taxon>Eukaryota</taxon>
        <taxon>Fungi</taxon>
        <taxon>Dikarya</taxon>
        <taxon>Ascomycota</taxon>
        <taxon>Pezizomycotina</taxon>
        <taxon>Dothideomycetes</taxon>
        <taxon>Dothideomycetidae</taxon>
        <taxon>Dothideales</taxon>
        <taxon>Saccotheciaceae</taxon>
        <taxon>Aureobasidium</taxon>
    </lineage>
</organism>
<gene>
    <name evidence="2" type="ORF">KCV03_g9849</name>
</gene>
<dbReference type="Gene3D" id="3.90.1200.10">
    <property type="match status" value="1"/>
</dbReference>
<comment type="caution">
    <text evidence="2">The sequence shown here is derived from an EMBL/GenBank/DDBJ whole genome shotgun (WGS) entry which is preliminary data.</text>
</comment>
<dbReference type="InterPro" id="IPR011009">
    <property type="entry name" value="Kinase-like_dom_sf"/>
</dbReference>
<dbReference type="EMBL" id="JAHFYH010000148">
    <property type="protein sequence ID" value="KAH0211030.1"/>
    <property type="molecule type" value="Genomic_DNA"/>
</dbReference>
<dbReference type="AlphaFoldDB" id="A0A9P8G809"/>
<proteinExistence type="predicted"/>
<feature type="domain" description="Aminoglycoside phosphotransferase" evidence="1">
    <location>
        <begin position="19"/>
        <end position="218"/>
    </location>
</feature>
<dbReference type="InterPro" id="IPR051678">
    <property type="entry name" value="AGP_Transferase"/>
</dbReference>
<dbReference type="SUPFAM" id="SSF56112">
    <property type="entry name" value="Protein kinase-like (PK-like)"/>
    <property type="match status" value="1"/>
</dbReference>
<protein>
    <recommendedName>
        <fullName evidence="1">Aminoglycoside phosphotransferase domain-containing protein</fullName>
    </recommendedName>
</protein>
<dbReference type="InterPro" id="IPR002575">
    <property type="entry name" value="Aminoglycoside_PTrfase"/>
</dbReference>